<evidence type="ECO:0000313" key="2">
    <source>
        <dbReference type="Proteomes" id="UP001162992"/>
    </source>
</evidence>
<dbReference type="EMBL" id="CM055113">
    <property type="protein sequence ID" value="KAJ7515481.1"/>
    <property type="molecule type" value="Genomic_DNA"/>
</dbReference>
<accession>A0ACC2ADF6</accession>
<protein>
    <submittedName>
        <fullName evidence="1">Uncharacterized protein</fullName>
    </submittedName>
</protein>
<dbReference type="Proteomes" id="UP001162992">
    <property type="component" value="Chromosome 22"/>
</dbReference>
<organism evidence="1 2">
    <name type="scientific">Diphasiastrum complanatum</name>
    <name type="common">Issler's clubmoss</name>
    <name type="synonym">Lycopodium complanatum</name>
    <dbReference type="NCBI Taxonomy" id="34168"/>
    <lineage>
        <taxon>Eukaryota</taxon>
        <taxon>Viridiplantae</taxon>
        <taxon>Streptophyta</taxon>
        <taxon>Embryophyta</taxon>
        <taxon>Tracheophyta</taxon>
        <taxon>Lycopodiopsida</taxon>
        <taxon>Lycopodiales</taxon>
        <taxon>Lycopodiaceae</taxon>
        <taxon>Lycopodioideae</taxon>
        <taxon>Diphasiastrum</taxon>
    </lineage>
</organism>
<gene>
    <name evidence="1" type="ORF">O6H91_22G014800</name>
</gene>
<comment type="caution">
    <text evidence="1">The sequence shown here is derived from an EMBL/GenBank/DDBJ whole genome shotgun (WGS) entry which is preliminary data.</text>
</comment>
<proteinExistence type="predicted"/>
<keyword evidence="2" id="KW-1185">Reference proteome</keyword>
<reference evidence="2" key="1">
    <citation type="journal article" date="2024" name="Proc. Natl. Acad. Sci. U.S.A.">
        <title>Extraordinary preservation of gene collinearity over three hundred million years revealed in homosporous lycophytes.</title>
        <authorList>
            <person name="Li C."/>
            <person name="Wickell D."/>
            <person name="Kuo L.Y."/>
            <person name="Chen X."/>
            <person name="Nie B."/>
            <person name="Liao X."/>
            <person name="Peng D."/>
            <person name="Ji J."/>
            <person name="Jenkins J."/>
            <person name="Williams M."/>
            <person name="Shu S."/>
            <person name="Plott C."/>
            <person name="Barry K."/>
            <person name="Rajasekar S."/>
            <person name="Grimwood J."/>
            <person name="Han X."/>
            <person name="Sun S."/>
            <person name="Hou Z."/>
            <person name="He W."/>
            <person name="Dai G."/>
            <person name="Sun C."/>
            <person name="Schmutz J."/>
            <person name="Leebens-Mack J.H."/>
            <person name="Li F.W."/>
            <person name="Wang L."/>
        </authorList>
    </citation>
    <scope>NUCLEOTIDE SEQUENCE [LARGE SCALE GENOMIC DNA]</scope>
    <source>
        <strain evidence="2">cv. PW_Plant_1</strain>
    </source>
</reference>
<sequence>MACFPRNLISKYSRSLQSAFFPSKIFASAYYYTDKEEESGAQLQHGFTNRPRVCSESDEFSVKGKRRETSEKAYSVKQIYCNDRLGVAGLFHSGRGILLYRKLDRGCDWKRVKPSTRSFVSEPVNEEYVEAINCYSDKKHRENGNASCAGGISKKTVQAEDPGTEDDKEDYNSEEEEDGEVVSELEEGLRALQAADPDDPRIGIASLRLAQEYDLIDEDPEKILHHAQQALKIFGVVNDDSLHLGMSLHLIGTAYFKLGKLEVSLDNLKRALLFFEKKEQQGKHVDPFKYAVLSQMGSTNVALGKHSEAVQNFCDGLEIQEALLEHDDPQLASSFRRAAEACSDALRFSEAQHLMERAVQIHKLSYGEASLEEARDRQLLSVIFVGLNEHEKALEQLQISRKFFIQNNVDEVSALDISIADAQISLERYEDSIATLLAVIKQIPENDPIRAMVHVNLAKSYYQQKKVDEAKQHCGVAHEIFTSCGDTDLLAAGKGLVELASVHETMNELEKSIEVLKQALTLFEQTSDELDEVADAQAHIGMQLFFLGKLEEGLPYLERSVEQLQNIFGKQHQTVARVLNQIGVAHLELEKYSAAVDFLERAKVIMSNTSGQGHPDTLSVIHNLVNAYAAVGRLRLVKYESI</sequence>
<evidence type="ECO:0000313" key="1">
    <source>
        <dbReference type="EMBL" id="KAJ7515481.1"/>
    </source>
</evidence>
<name>A0ACC2ADF6_DIPCM</name>